<gene>
    <name evidence="1" type="ORF">ARALYDRAFT_659132</name>
</gene>
<proteinExistence type="predicted"/>
<dbReference type="Gramene" id="Al_scaffold_0007_3187">
    <property type="protein sequence ID" value="Al_scaffold_0007_3187"/>
    <property type="gene ID" value="Al_scaffold_0007_3187"/>
</dbReference>
<name>D7MHX3_ARALL</name>
<reference evidence="2" key="1">
    <citation type="journal article" date="2011" name="Nat. Genet.">
        <title>The Arabidopsis lyrata genome sequence and the basis of rapid genome size change.</title>
        <authorList>
            <person name="Hu T.T."/>
            <person name="Pattyn P."/>
            <person name="Bakker E.G."/>
            <person name="Cao J."/>
            <person name="Cheng J.-F."/>
            <person name="Clark R.M."/>
            <person name="Fahlgren N."/>
            <person name="Fawcett J.A."/>
            <person name="Grimwood J."/>
            <person name="Gundlach H."/>
            <person name="Haberer G."/>
            <person name="Hollister J.D."/>
            <person name="Ossowski S."/>
            <person name="Ottilar R.P."/>
            <person name="Salamov A.A."/>
            <person name="Schneeberger K."/>
            <person name="Spannagl M."/>
            <person name="Wang X."/>
            <person name="Yang L."/>
            <person name="Nasrallah M.E."/>
            <person name="Bergelson J."/>
            <person name="Carrington J.C."/>
            <person name="Gaut B.S."/>
            <person name="Schmutz J."/>
            <person name="Mayer K.F.X."/>
            <person name="Van de Peer Y."/>
            <person name="Grigoriev I.V."/>
            <person name="Nordborg M."/>
            <person name="Weigel D."/>
            <person name="Guo Y.-L."/>
        </authorList>
    </citation>
    <scope>NUCLEOTIDE SEQUENCE [LARGE SCALE GENOMIC DNA]</scope>
    <source>
        <strain evidence="2">cv. MN47</strain>
    </source>
</reference>
<accession>D7MHX3</accession>
<protein>
    <submittedName>
        <fullName evidence="1">Predicted protein</fullName>
    </submittedName>
</protein>
<dbReference type="HOGENOM" id="CLU_2929568_0_0_1"/>
<sequence>DSAKDMSRASPPRSELIGGWLAFCLCIKLSTYSSQVRRLRSFFSRYQMGSCKVSLPAQYSA</sequence>
<dbReference type="Proteomes" id="UP000008694">
    <property type="component" value="Unassembled WGS sequence"/>
</dbReference>
<dbReference type="EMBL" id="GL348719">
    <property type="protein sequence ID" value="EFH46712.1"/>
    <property type="molecule type" value="Genomic_DNA"/>
</dbReference>
<feature type="non-terminal residue" evidence="1">
    <location>
        <position position="1"/>
    </location>
</feature>
<dbReference type="AlphaFoldDB" id="D7MHX3"/>
<evidence type="ECO:0000313" key="2">
    <source>
        <dbReference type="Proteomes" id="UP000008694"/>
    </source>
</evidence>
<organism evidence="2">
    <name type="scientific">Arabidopsis lyrata subsp. lyrata</name>
    <name type="common">Lyre-leaved rock-cress</name>
    <dbReference type="NCBI Taxonomy" id="81972"/>
    <lineage>
        <taxon>Eukaryota</taxon>
        <taxon>Viridiplantae</taxon>
        <taxon>Streptophyta</taxon>
        <taxon>Embryophyta</taxon>
        <taxon>Tracheophyta</taxon>
        <taxon>Spermatophyta</taxon>
        <taxon>Magnoliopsida</taxon>
        <taxon>eudicotyledons</taxon>
        <taxon>Gunneridae</taxon>
        <taxon>Pentapetalae</taxon>
        <taxon>rosids</taxon>
        <taxon>malvids</taxon>
        <taxon>Brassicales</taxon>
        <taxon>Brassicaceae</taxon>
        <taxon>Camelineae</taxon>
        <taxon>Arabidopsis</taxon>
    </lineage>
</organism>
<keyword evidence="2" id="KW-1185">Reference proteome</keyword>
<evidence type="ECO:0000313" key="1">
    <source>
        <dbReference type="EMBL" id="EFH46712.1"/>
    </source>
</evidence>